<evidence type="ECO:0000313" key="3">
    <source>
        <dbReference type="Proteomes" id="UP000480178"/>
    </source>
</evidence>
<dbReference type="Gene3D" id="3.40.50.1820">
    <property type="entry name" value="alpha/beta hydrolase"/>
    <property type="match status" value="1"/>
</dbReference>
<evidence type="ECO:0000259" key="1">
    <source>
        <dbReference type="Pfam" id="PF12146"/>
    </source>
</evidence>
<accession>A0A6C0GPG0</accession>
<dbReference type="InterPro" id="IPR029058">
    <property type="entry name" value="AB_hydrolase_fold"/>
</dbReference>
<dbReference type="AlphaFoldDB" id="A0A6C0GPG0"/>
<dbReference type="InterPro" id="IPR022742">
    <property type="entry name" value="Hydrolase_4"/>
</dbReference>
<evidence type="ECO:0000313" key="2">
    <source>
        <dbReference type="EMBL" id="QHT69938.1"/>
    </source>
</evidence>
<dbReference type="KEGG" id="rhoz:GXP67_26475"/>
<protein>
    <recommendedName>
        <fullName evidence="1">Serine aminopeptidase S33 domain-containing protein</fullName>
    </recommendedName>
</protein>
<dbReference type="SUPFAM" id="SSF53474">
    <property type="entry name" value="alpha/beta-Hydrolases"/>
    <property type="match status" value="1"/>
</dbReference>
<name>A0A6C0GPG0_9BACT</name>
<feature type="domain" description="Serine aminopeptidase S33" evidence="1">
    <location>
        <begin position="75"/>
        <end position="141"/>
    </location>
</feature>
<dbReference type="Proteomes" id="UP000480178">
    <property type="component" value="Chromosome"/>
</dbReference>
<gene>
    <name evidence="2" type="ORF">GXP67_26475</name>
</gene>
<keyword evidence="3" id="KW-1185">Reference proteome</keyword>
<organism evidence="2 3">
    <name type="scientific">Rhodocytophaga rosea</name>
    <dbReference type="NCBI Taxonomy" id="2704465"/>
    <lineage>
        <taxon>Bacteria</taxon>
        <taxon>Pseudomonadati</taxon>
        <taxon>Bacteroidota</taxon>
        <taxon>Cytophagia</taxon>
        <taxon>Cytophagales</taxon>
        <taxon>Rhodocytophagaceae</taxon>
        <taxon>Rhodocytophaga</taxon>
    </lineage>
</organism>
<proteinExistence type="predicted"/>
<reference evidence="2 3" key="1">
    <citation type="submission" date="2020-01" db="EMBL/GenBank/DDBJ databases">
        <authorList>
            <person name="Kim M.K."/>
        </authorList>
    </citation>
    <scope>NUCLEOTIDE SEQUENCE [LARGE SCALE GENOMIC DNA]</scope>
    <source>
        <strain evidence="2 3">172606-1</strain>
    </source>
</reference>
<dbReference type="EMBL" id="CP048222">
    <property type="protein sequence ID" value="QHT69938.1"/>
    <property type="molecule type" value="Genomic_DNA"/>
</dbReference>
<dbReference type="Pfam" id="PF12146">
    <property type="entry name" value="Hydrolase_4"/>
    <property type="match status" value="1"/>
</dbReference>
<dbReference type="RefSeq" id="WP_162445921.1">
    <property type="nucleotide sequence ID" value="NZ_CP048222.1"/>
</dbReference>
<sequence>MQKILPQLIGFYLNLLAYIAPQKAGKLGFRVFCYPARVKMTARQRQFLQSARHFTIPYNKEAIQGYKWGNGPVNILLLHGWQSHTYRWKRYIEAIDKSHYTLYALDAPGHGLSSGSFMTVPLYSAIIVKAIEHIGKSTYRDRSLPGQFYSHIHLPYTTPVIA</sequence>